<gene>
    <name evidence="1" type="ORF">ACI8B_210098</name>
</gene>
<sequence>MKKILLPILVLGVVGCSSNQSTSSPQIAKNNFDGSSTVSYKPSNIVCDSLSLCPNIGFAYNSKSKDYIGVNVVVPSQIKAINELSINIDGNTKTFSAQTTSDITLLNNYNYSAQTFLVPTDFLAKSKNARTVTLRIAGPSYIQDGSLRSKKGEKILAARNLEALLGQIQ</sequence>
<evidence type="ECO:0000313" key="2">
    <source>
        <dbReference type="Proteomes" id="UP000430404"/>
    </source>
</evidence>
<reference evidence="1 2" key="1">
    <citation type="submission" date="2019-10" db="EMBL/GenBank/DDBJ databases">
        <authorList>
            <person name="Karimi E."/>
        </authorList>
    </citation>
    <scope>NUCLEOTIDE SEQUENCE [LARGE SCALE GENOMIC DNA]</scope>
    <source>
        <strain evidence="1">Acinetobacter sp. 8BE</strain>
    </source>
</reference>
<dbReference type="AlphaFoldDB" id="A0A653K3B8"/>
<organism evidence="1 2">
    <name type="scientific">Acinetobacter proteolyticus</name>
    <dbReference type="NCBI Taxonomy" id="1776741"/>
    <lineage>
        <taxon>Bacteria</taxon>
        <taxon>Pseudomonadati</taxon>
        <taxon>Pseudomonadota</taxon>
        <taxon>Gammaproteobacteria</taxon>
        <taxon>Moraxellales</taxon>
        <taxon>Moraxellaceae</taxon>
        <taxon>Acinetobacter</taxon>
    </lineage>
</organism>
<accession>A0A653K3B8</accession>
<dbReference type="EMBL" id="CABWKZ010000014">
    <property type="protein sequence ID" value="VXA55300.1"/>
    <property type="molecule type" value="Genomic_DNA"/>
</dbReference>
<protein>
    <submittedName>
        <fullName evidence="1">Uncharacterized protein</fullName>
    </submittedName>
</protein>
<proteinExistence type="predicted"/>
<dbReference type="PROSITE" id="PS51257">
    <property type="entry name" value="PROKAR_LIPOPROTEIN"/>
    <property type="match status" value="1"/>
</dbReference>
<dbReference type="Proteomes" id="UP000430404">
    <property type="component" value="Unassembled WGS sequence"/>
</dbReference>
<evidence type="ECO:0000313" key="1">
    <source>
        <dbReference type="EMBL" id="VXA55300.1"/>
    </source>
</evidence>
<name>A0A653K3B8_9GAMM</name>
<dbReference type="RefSeq" id="WP_159725010.1">
    <property type="nucleotide sequence ID" value="NZ_LR732744.1"/>
</dbReference>